<keyword evidence="3" id="KW-1185">Reference proteome</keyword>
<evidence type="ECO:0000256" key="1">
    <source>
        <dbReference type="SAM" id="MobiDB-lite"/>
    </source>
</evidence>
<dbReference type="Proteomes" id="UP000567179">
    <property type="component" value="Unassembled WGS sequence"/>
</dbReference>
<dbReference type="AlphaFoldDB" id="A0A8H5AZ98"/>
<evidence type="ECO:0000313" key="3">
    <source>
        <dbReference type="Proteomes" id="UP000567179"/>
    </source>
</evidence>
<sequence length="440" mass="48656">MATFSSPCIRRIVHRAHHTLAMSASLYSASPHHAPPYSDRNFATNIQEPTYILLAKLHSRTQLSTPTDFINYTALFERLHPAYDDDDHIDRIQILGTYASAFTPGLWTRILNQLQLTRLNTFERMHLDIAIILSAALRVFIQQDKESIPESEFLQAVYVHDYLYPIHICSTYNRLESLSPSARPRPAEDTLSLPYILENRSSQSSDIATGPSPPCVVAISLPSHEKRKEIDMISTKDSAITSTMSTSSSSPPHHSLHNLSLTMIGSLEAPSSVPPFVPLDPPAANILPSNIVGPTPASAVSIIKNSSALAADPFDLNSHSDSCTPESIPVTPRDDSTVPKAQYSTAHCQYRSNQPLIRLPHFFAHSVAVTEASHIFSPREMMSARALCPPISRFRLILTAHAVAHNALYSSPFTDKKNKKNSPHFAFQPLPQNPKLATYS</sequence>
<accession>A0A8H5AZ98</accession>
<reference evidence="2 3" key="1">
    <citation type="journal article" date="2020" name="ISME J.">
        <title>Uncovering the hidden diversity of litter-decomposition mechanisms in mushroom-forming fungi.</title>
        <authorList>
            <person name="Floudas D."/>
            <person name="Bentzer J."/>
            <person name="Ahren D."/>
            <person name="Johansson T."/>
            <person name="Persson P."/>
            <person name="Tunlid A."/>
        </authorList>
    </citation>
    <scope>NUCLEOTIDE SEQUENCE [LARGE SCALE GENOMIC DNA]</scope>
    <source>
        <strain evidence="2 3">CBS 101986</strain>
    </source>
</reference>
<proteinExistence type="predicted"/>
<evidence type="ECO:0000313" key="2">
    <source>
        <dbReference type="EMBL" id="KAF5313789.1"/>
    </source>
</evidence>
<feature type="region of interest" description="Disordered" evidence="1">
    <location>
        <begin position="419"/>
        <end position="440"/>
    </location>
</feature>
<protein>
    <submittedName>
        <fullName evidence="2">Uncharacterized protein</fullName>
    </submittedName>
</protein>
<organism evidence="2 3">
    <name type="scientific">Psilocybe cf. subviscida</name>
    <dbReference type="NCBI Taxonomy" id="2480587"/>
    <lineage>
        <taxon>Eukaryota</taxon>
        <taxon>Fungi</taxon>
        <taxon>Dikarya</taxon>
        <taxon>Basidiomycota</taxon>
        <taxon>Agaricomycotina</taxon>
        <taxon>Agaricomycetes</taxon>
        <taxon>Agaricomycetidae</taxon>
        <taxon>Agaricales</taxon>
        <taxon>Agaricineae</taxon>
        <taxon>Strophariaceae</taxon>
        <taxon>Psilocybe</taxon>
    </lineage>
</organism>
<gene>
    <name evidence="2" type="ORF">D9619_013707</name>
</gene>
<dbReference type="EMBL" id="JAACJJ010000047">
    <property type="protein sequence ID" value="KAF5313789.1"/>
    <property type="molecule type" value="Genomic_DNA"/>
</dbReference>
<comment type="caution">
    <text evidence="2">The sequence shown here is derived from an EMBL/GenBank/DDBJ whole genome shotgun (WGS) entry which is preliminary data.</text>
</comment>
<name>A0A8H5AZ98_9AGAR</name>